<keyword evidence="2" id="KW-1185">Reference proteome</keyword>
<sequence>YILINIIIDDICCKARRRPAALAALGPYILINIIIDDICCKARRRPAALAALGPYILINIIIDDICCKARRRPAALAALGPETEATNAASTHTALHYYTWDLFRECTCTQRVHGARLWGSAACASGRANVELGELDRICRSPLLTVPHRRCTDAWRYRDQIIIRLLFHCHTLSYIEKNYNAKLLMLLERFDYLRPHTNNRSFFGDWRRSVGIGYRANHSASCSSPRSSSSSSSNEIFSVRSFLRELCRVRTEYNINYLAFPMSFESWQFVLDCLIKTRTLLLRHLEYAREIKSDFCSSILDISKIIHQGQKASIFFIEEIITFTGLCAGTERSRLPAIPSLYGLGYMSDFEANIMEICAAYRSCNRWRTRPSTLFVSTVEIDSKKFASTQVRTASSNIYESLYTSILGVRELQADSYRAPYPIRGIAEKGTFVLCRGDLKFISTILVNDVHTPSSTDILTGVRSSIHAQLCLIDDFFARVTSYAYKKQ</sequence>
<reference evidence="1 2" key="1">
    <citation type="submission" date="2020-02" db="EMBL/GenBank/DDBJ databases">
        <authorList>
            <person name="Ferguson B K."/>
        </authorList>
    </citation>
    <scope>NUCLEOTIDE SEQUENCE [LARGE SCALE GENOMIC DNA]</scope>
</reference>
<evidence type="ECO:0000313" key="2">
    <source>
        <dbReference type="Proteomes" id="UP000479190"/>
    </source>
</evidence>
<dbReference type="AlphaFoldDB" id="A0A6H5I978"/>
<dbReference type="EMBL" id="CADCXV010000721">
    <property type="protein sequence ID" value="CAB0033748.1"/>
    <property type="molecule type" value="Genomic_DNA"/>
</dbReference>
<gene>
    <name evidence="1" type="ORF">TBRA_LOCUS5646</name>
</gene>
<evidence type="ECO:0000313" key="1">
    <source>
        <dbReference type="EMBL" id="CAB0033748.1"/>
    </source>
</evidence>
<proteinExistence type="predicted"/>
<dbReference type="Proteomes" id="UP000479190">
    <property type="component" value="Unassembled WGS sequence"/>
</dbReference>
<name>A0A6H5I978_9HYME</name>
<organism evidence="1 2">
    <name type="scientific">Trichogramma brassicae</name>
    <dbReference type="NCBI Taxonomy" id="86971"/>
    <lineage>
        <taxon>Eukaryota</taxon>
        <taxon>Metazoa</taxon>
        <taxon>Ecdysozoa</taxon>
        <taxon>Arthropoda</taxon>
        <taxon>Hexapoda</taxon>
        <taxon>Insecta</taxon>
        <taxon>Pterygota</taxon>
        <taxon>Neoptera</taxon>
        <taxon>Endopterygota</taxon>
        <taxon>Hymenoptera</taxon>
        <taxon>Apocrita</taxon>
        <taxon>Proctotrupomorpha</taxon>
        <taxon>Chalcidoidea</taxon>
        <taxon>Trichogrammatidae</taxon>
        <taxon>Trichogramma</taxon>
    </lineage>
</organism>
<accession>A0A6H5I978</accession>
<feature type="non-terminal residue" evidence="1">
    <location>
        <position position="1"/>
    </location>
</feature>
<protein>
    <submittedName>
        <fullName evidence="1">Uncharacterized protein</fullName>
    </submittedName>
</protein>